<feature type="coiled-coil region" evidence="1">
    <location>
        <begin position="346"/>
        <end position="381"/>
    </location>
</feature>
<protein>
    <submittedName>
        <fullName evidence="2">Uncharacterized protein</fullName>
    </submittedName>
</protein>
<dbReference type="InterPro" id="IPR027417">
    <property type="entry name" value="P-loop_NTPase"/>
</dbReference>
<accession>A0A517MJ37</accession>
<dbReference type="Pfam" id="PF13481">
    <property type="entry name" value="AAA_25"/>
    <property type="match status" value="1"/>
</dbReference>
<proteinExistence type="predicted"/>
<reference evidence="2 3" key="1">
    <citation type="submission" date="2019-02" db="EMBL/GenBank/DDBJ databases">
        <title>Deep-cultivation of Planctomycetes and their phenomic and genomic characterization uncovers novel biology.</title>
        <authorList>
            <person name="Wiegand S."/>
            <person name="Jogler M."/>
            <person name="Boedeker C."/>
            <person name="Pinto D."/>
            <person name="Vollmers J."/>
            <person name="Rivas-Marin E."/>
            <person name="Kohn T."/>
            <person name="Peeters S.H."/>
            <person name="Heuer A."/>
            <person name="Rast P."/>
            <person name="Oberbeckmann S."/>
            <person name="Bunk B."/>
            <person name="Jeske O."/>
            <person name="Meyerdierks A."/>
            <person name="Storesund J.E."/>
            <person name="Kallscheuer N."/>
            <person name="Luecker S."/>
            <person name="Lage O.M."/>
            <person name="Pohl T."/>
            <person name="Merkel B.J."/>
            <person name="Hornburger P."/>
            <person name="Mueller R.-W."/>
            <person name="Bruemmer F."/>
            <person name="Labrenz M."/>
            <person name="Spormann A.M."/>
            <person name="Op den Camp H."/>
            <person name="Overmann J."/>
            <person name="Amann R."/>
            <person name="Jetten M.S.M."/>
            <person name="Mascher T."/>
            <person name="Medema M.H."/>
            <person name="Devos D.P."/>
            <person name="Kaster A.-K."/>
            <person name="Ovreas L."/>
            <person name="Rohde M."/>
            <person name="Galperin M.Y."/>
            <person name="Jogler C."/>
        </authorList>
    </citation>
    <scope>NUCLEOTIDE SEQUENCE [LARGE SCALE GENOMIC DNA]</scope>
    <source>
        <strain evidence="2 3">FF011L</strain>
    </source>
</reference>
<gene>
    <name evidence="2" type="ORF">FF011L_36750</name>
</gene>
<dbReference type="RefSeq" id="WP_145352833.1">
    <property type="nucleotide sequence ID" value="NZ_CP036262.1"/>
</dbReference>
<name>A0A517MJ37_9BACT</name>
<keyword evidence="3" id="KW-1185">Reference proteome</keyword>
<dbReference type="EMBL" id="CP036262">
    <property type="protein sequence ID" value="QDS94893.1"/>
    <property type="molecule type" value="Genomic_DNA"/>
</dbReference>
<evidence type="ECO:0000313" key="2">
    <source>
        <dbReference type="EMBL" id="QDS94893.1"/>
    </source>
</evidence>
<evidence type="ECO:0000313" key="3">
    <source>
        <dbReference type="Proteomes" id="UP000320672"/>
    </source>
</evidence>
<dbReference type="Gene3D" id="3.40.50.300">
    <property type="entry name" value="P-loop containing nucleotide triphosphate hydrolases"/>
    <property type="match status" value="1"/>
</dbReference>
<keyword evidence="1" id="KW-0175">Coiled coil</keyword>
<dbReference type="OrthoDB" id="287530at2"/>
<evidence type="ECO:0000256" key="1">
    <source>
        <dbReference type="SAM" id="Coils"/>
    </source>
</evidence>
<dbReference type="KEGG" id="rml:FF011L_36750"/>
<sequence>MNSMDAAVPIDDLLEAMNLSGVFAELDVHGTPKLNGPDAANWQGRLTGRQDELIEALGGAGTDDLQDVDHRYMRDLMRQYGISEPWTCKQLDEAEITTNYLVDGVLVEGQHAIIAGASKSMKTSIAIDLALSLAKPDRFLAKFWVPEAKRVLFLSAESGEGTIQETARRVAESKGFWLSACTNVHWGFWVPRAKSQEQLAVLEYQLDQSGADVVVIDPLYQCLSGEDMANLSMNGEQLQAIVGRCKQRGVTAVLVDHVKRGSTNANTFQPLELNDVSGAGKAEFFRQWLLIGRRERFDPEHALHRLWLTVGGSAGHCGLYAVDIDETRDVTTEARQWVVNAEKGSSAKVDDAKQRAEARAAKKEAEKAEKLEKNVAKIRETFKDTEPWTRRKIRAHADLSNEAAATALAKLMQLGEIEEGKAKTNGGTYGGYRWTRLAPINQD</sequence>
<organism evidence="2 3">
    <name type="scientific">Roseimaritima multifibrata</name>
    <dbReference type="NCBI Taxonomy" id="1930274"/>
    <lineage>
        <taxon>Bacteria</taxon>
        <taxon>Pseudomonadati</taxon>
        <taxon>Planctomycetota</taxon>
        <taxon>Planctomycetia</taxon>
        <taxon>Pirellulales</taxon>
        <taxon>Pirellulaceae</taxon>
        <taxon>Roseimaritima</taxon>
    </lineage>
</organism>
<dbReference type="AlphaFoldDB" id="A0A517MJ37"/>
<dbReference type="SUPFAM" id="SSF52540">
    <property type="entry name" value="P-loop containing nucleoside triphosphate hydrolases"/>
    <property type="match status" value="1"/>
</dbReference>
<dbReference type="Proteomes" id="UP000320672">
    <property type="component" value="Chromosome"/>
</dbReference>